<dbReference type="Gene3D" id="3.10.129.10">
    <property type="entry name" value="Hotdog Thioesterase"/>
    <property type="match status" value="1"/>
</dbReference>
<organism evidence="3 4">
    <name type="scientific">Allosphingosinicella ginsenosidimutans</name>
    <dbReference type="NCBI Taxonomy" id="1176539"/>
    <lineage>
        <taxon>Bacteria</taxon>
        <taxon>Pseudomonadati</taxon>
        <taxon>Pseudomonadota</taxon>
        <taxon>Alphaproteobacteria</taxon>
        <taxon>Sphingomonadales</taxon>
        <taxon>Sphingomonadaceae</taxon>
        <taxon>Allosphingosinicella</taxon>
    </lineage>
</organism>
<reference evidence="3 4" key="1">
    <citation type="journal article" date="2015" name="J. Microbiol.">
        <title>Sphingosinicella ginsenosidimutans sp. nov., with ginsenoside converting activity.</title>
        <authorList>
            <person name="Kim J.K."/>
            <person name="Kang M.S."/>
            <person name="Park S.C."/>
            <person name="Kim K.M."/>
            <person name="Choi K."/>
            <person name="Yoon M.H."/>
            <person name="Im W.T."/>
        </authorList>
    </citation>
    <scope>NUCLEOTIDE SEQUENCE [LARGE SCALE GENOMIC DNA]</scope>
    <source>
        <strain evidence="3 4">BS-11</strain>
    </source>
</reference>
<evidence type="ECO:0000259" key="2">
    <source>
        <dbReference type="Pfam" id="PF03061"/>
    </source>
</evidence>
<dbReference type="Pfam" id="PF03061">
    <property type="entry name" value="4HBT"/>
    <property type="match status" value="1"/>
</dbReference>
<dbReference type="InterPro" id="IPR003736">
    <property type="entry name" value="PAAI_dom"/>
</dbReference>
<dbReference type="EMBL" id="VOQQ01000001">
    <property type="protein sequence ID" value="TXC65065.1"/>
    <property type="molecule type" value="Genomic_DNA"/>
</dbReference>
<dbReference type="AlphaFoldDB" id="A0A5C6TZX5"/>
<feature type="domain" description="Thioesterase" evidence="2">
    <location>
        <begin position="41"/>
        <end position="115"/>
    </location>
</feature>
<dbReference type="CDD" id="cd03443">
    <property type="entry name" value="PaaI_thioesterase"/>
    <property type="match status" value="1"/>
</dbReference>
<dbReference type="NCBIfam" id="TIGR00369">
    <property type="entry name" value="unchar_dom_1"/>
    <property type="match status" value="1"/>
</dbReference>
<dbReference type="OrthoDB" id="9813158at2"/>
<dbReference type="GO" id="GO:0061522">
    <property type="term" value="F:1,4-dihydroxy-2-naphthoyl-CoA thioesterase activity"/>
    <property type="evidence" value="ECO:0007669"/>
    <property type="project" value="TreeGrafter"/>
</dbReference>
<evidence type="ECO:0000313" key="4">
    <source>
        <dbReference type="Proteomes" id="UP000321249"/>
    </source>
</evidence>
<dbReference type="GO" id="GO:0005829">
    <property type="term" value="C:cytosol"/>
    <property type="evidence" value="ECO:0007669"/>
    <property type="project" value="TreeGrafter"/>
</dbReference>
<dbReference type="PANTHER" id="PTHR43240:SF7">
    <property type="entry name" value="BLR7284 PROTEIN"/>
    <property type="match status" value="1"/>
</dbReference>
<protein>
    <submittedName>
        <fullName evidence="3">PaaI family thioesterase</fullName>
    </submittedName>
</protein>
<proteinExistence type="predicted"/>
<keyword evidence="4" id="KW-1185">Reference proteome</keyword>
<keyword evidence="1" id="KW-0378">Hydrolase</keyword>
<evidence type="ECO:0000313" key="3">
    <source>
        <dbReference type="EMBL" id="TXC65065.1"/>
    </source>
</evidence>
<dbReference type="PANTHER" id="PTHR43240">
    <property type="entry name" value="1,4-DIHYDROXY-2-NAPHTHOYL-COA THIOESTERASE 1"/>
    <property type="match status" value="1"/>
</dbReference>
<accession>A0A5C6TZX5</accession>
<dbReference type="RefSeq" id="WP_147044479.1">
    <property type="nucleotide sequence ID" value="NZ_BAABIR010000001.1"/>
</dbReference>
<gene>
    <name evidence="3" type="ORF">FRZ32_12970</name>
</gene>
<sequence length="131" mass="14051">MDRVRTYGHGGALGISYVDHGPDWCMLSLPYDDRLVAGRDGVLASGPIVSLMDMATSLSLWVKLGRFRPQATLDLRIDYLRPARPGAAIVGRGECYGITRSVGFTRGIAHDGDPGDPVAHVSATFMFTDAG</sequence>
<name>A0A5C6TZX5_9SPHN</name>
<evidence type="ECO:0000256" key="1">
    <source>
        <dbReference type="ARBA" id="ARBA00022801"/>
    </source>
</evidence>
<dbReference type="Proteomes" id="UP000321249">
    <property type="component" value="Unassembled WGS sequence"/>
</dbReference>
<dbReference type="SUPFAM" id="SSF54637">
    <property type="entry name" value="Thioesterase/thiol ester dehydrase-isomerase"/>
    <property type="match status" value="1"/>
</dbReference>
<dbReference type="InterPro" id="IPR006683">
    <property type="entry name" value="Thioestr_dom"/>
</dbReference>
<comment type="caution">
    <text evidence="3">The sequence shown here is derived from an EMBL/GenBank/DDBJ whole genome shotgun (WGS) entry which is preliminary data.</text>
</comment>
<dbReference type="InterPro" id="IPR029069">
    <property type="entry name" value="HotDog_dom_sf"/>
</dbReference>